<evidence type="ECO:0000256" key="9">
    <source>
        <dbReference type="ARBA" id="ARBA00022792"/>
    </source>
</evidence>
<comment type="subcellular location">
    <subcellularLocation>
        <location evidence="1 18">Mitochondrion inner membrane</location>
        <topology evidence="1 18">Multi-pass membrane protein</topology>
    </subcellularLocation>
</comment>
<evidence type="ECO:0000256" key="10">
    <source>
        <dbReference type="ARBA" id="ARBA00022842"/>
    </source>
</evidence>
<keyword evidence="10" id="KW-0460">Magnesium</keyword>
<evidence type="ECO:0000256" key="18">
    <source>
        <dbReference type="RuleBase" id="RU000457"/>
    </source>
</evidence>
<evidence type="ECO:0000256" key="5">
    <source>
        <dbReference type="ARBA" id="ARBA00022448"/>
    </source>
</evidence>
<evidence type="ECO:0000256" key="12">
    <source>
        <dbReference type="ARBA" id="ARBA00022982"/>
    </source>
</evidence>
<dbReference type="FunFam" id="2.60.40.420:FF:000001">
    <property type="entry name" value="Cytochrome c oxidase subunit 2"/>
    <property type="match status" value="1"/>
</dbReference>
<evidence type="ECO:0000256" key="1">
    <source>
        <dbReference type="ARBA" id="ARBA00004448"/>
    </source>
</evidence>
<organism evidence="22">
    <name type="scientific">Apis cerana</name>
    <name type="common">Indian honeybee</name>
    <dbReference type="NCBI Taxonomy" id="7461"/>
    <lineage>
        <taxon>Eukaryota</taxon>
        <taxon>Metazoa</taxon>
        <taxon>Ecdysozoa</taxon>
        <taxon>Arthropoda</taxon>
        <taxon>Hexapoda</taxon>
        <taxon>Insecta</taxon>
        <taxon>Pterygota</taxon>
        <taxon>Neoptera</taxon>
        <taxon>Endopterygota</taxon>
        <taxon>Hymenoptera</taxon>
        <taxon>Apocrita</taxon>
        <taxon>Aculeata</taxon>
        <taxon>Apoidea</taxon>
        <taxon>Anthophila</taxon>
        <taxon>Apidae</taxon>
        <taxon>Apis</taxon>
    </lineage>
</organism>
<dbReference type="PRINTS" id="PR01166">
    <property type="entry name" value="CYCOXIDASEII"/>
</dbReference>
<reference evidence="22" key="1">
    <citation type="submission" date="2013-10" db="EMBL/GenBank/DDBJ databases">
        <title>Phylogeny of Indian honeybee - Apis cerana.</title>
        <authorList>
            <person name="Chethana V.C."/>
            <person name="Puttaraju H.P."/>
            <person name="Sivaram V."/>
        </authorList>
    </citation>
    <scope>NUCLEOTIDE SEQUENCE</scope>
</reference>
<dbReference type="InterPro" id="IPR045187">
    <property type="entry name" value="CcO_II"/>
</dbReference>
<proteinExistence type="inferred from homology"/>
<dbReference type="Pfam" id="PF00116">
    <property type="entry name" value="COX2"/>
    <property type="match status" value="1"/>
</dbReference>
<keyword evidence="12 18" id="KW-0249">Electron transport</keyword>
<dbReference type="PANTHER" id="PTHR22888">
    <property type="entry name" value="CYTOCHROME C OXIDASE, SUBUNIT II"/>
    <property type="match status" value="1"/>
</dbReference>
<dbReference type="PROSITE" id="PS50999">
    <property type="entry name" value="COX2_TM"/>
    <property type="match status" value="1"/>
</dbReference>
<protein>
    <recommendedName>
        <fullName evidence="4 18">Cytochrome c oxidase subunit 2</fullName>
    </recommendedName>
</protein>
<dbReference type="InterPro" id="IPR008972">
    <property type="entry name" value="Cupredoxin"/>
</dbReference>
<feature type="transmembrane region" description="Helical" evidence="19">
    <location>
        <begin position="21"/>
        <end position="48"/>
    </location>
</feature>
<dbReference type="PANTHER" id="PTHR22888:SF9">
    <property type="entry name" value="CYTOCHROME C OXIDASE SUBUNIT 2"/>
    <property type="match status" value="1"/>
</dbReference>
<name>A0A023J918_APICE</name>
<dbReference type="AlphaFoldDB" id="A0A023J918"/>
<dbReference type="Gene3D" id="1.10.287.90">
    <property type="match status" value="1"/>
</dbReference>
<dbReference type="NCBIfam" id="TIGR02866">
    <property type="entry name" value="CoxB"/>
    <property type="match status" value="1"/>
</dbReference>
<dbReference type="CDD" id="cd13912">
    <property type="entry name" value="CcO_II_C"/>
    <property type="match status" value="1"/>
</dbReference>
<evidence type="ECO:0000259" key="21">
    <source>
        <dbReference type="PROSITE" id="PS50999"/>
    </source>
</evidence>
<evidence type="ECO:0000256" key="2">
    <source>
        <dbReference type="ARBA" id="ARBA00007866"/>
    </source>
</evidence>
<dbReference type="InterPro" id="IPR034210">
    <property type="entry name" value="CcO_II_C"/>
</dbReference>
<dbReference type="GO" id="GO:0016491">
    <property type="term" value="F:oxidoreductase activity"/>
    <property type="evidence" value="ECO:0007669"/>
    <property type="project" value="InterPro"/>
</dbReference>
<dbReference type="PROSITE" id="PS00078">
    <property type="entry name" value="COX2"/>
    <property type="match status" value="1"/>
</dbReference>
<dbReference type="GO" id="GO:0042773">
    <property type="term" value="P:ATP synthesis coupled electron transport"/>
    <property type="evidence" value="ECO:0007669"/>
    <property type="project" value="TreeGrafter"/>
</dbReference>
<dbReference type="InterPro" id="IPR001505">
    <property type="entry name" value="Copper_CuA"/>
</dbReference>
<gene>
    <name evidence="22" type="primary">COII</name>
</gene>
<dbReference type="Pfam" id="PF02790">
    <property type="entry name" value="COX2_TM"/>
    <property type="match status" value="1"/>
</dbReference>
<comment type="catalytic activity">
    <reaction evidence="17">
        <text>4 Fe(II)-[cytochrome c] + O2 + 8 H(+)(in) = 4 Fe(III)-[cytochrome c] + 2 H2O + 4 H(+)(out)</text>
        <dbReference type="Rhea" id="RHEA:11436"/>
        <dbReference type="Rhea" id="RHEA-COMP:10350"/>
        <dbReference type="Rhea" id="RHEA-COMP:14399"/>
        <dbReference type="ChEBI" id="CHEBI:15377"/>
        <dbReference type="ChEBI" id="CHEBI:15378"/>
        <dbReference type="ChEBI" id="CHEBI:15379"/>
        <dbReference type="ChEBI" id="CHEBI:29033"/>
        <dbReference type="ChEBI" id="CHEBI:29034"/>
        <dbReference type="EC" id="7.1.1.9"/>
    </reaction>
    <physiologicalReaction direction="left-to-right" evidence="17">
        <dbReference type="Rhea" id="RHEA:11437"/>
    </physiologicalReaction>
</comment>
<dbReference type="GO" id="GO:0005507">
    <property type="term" value="F:copper ion binding"/>
    <property type="evidence" value="ECO:0007669"/>
    <property type="project" value="InterPro"/>
</dbReference>
<dbReference type="InterPro" id="IPR014222">
    <property type="entry name" value="Cyt_c_oxidase_su2"/>
</dbReference>
<feature type="transmembrane region" description="Helical" evidence="19">
    <location>
        <begin position="68"/>
        <end position="92"/>
    </location>
</feature>
<keyword evidence="16 18" id="KW-0472">Membrane</keyword>
<dbReference type="GO" id="GO:0005743">
    <property type="term" value="C:mitochondrial inner membrane"/>
    <property type="evidence" value="ECO:0007669"/>
    <property type="project" value="UniProtKB-SubCell"/>
</dbReference>
<dbReference type="Gene3D" id="2.60.40.420">
    <property type="entry name" value="Cupredoxins - blue copper proteins"/>
    <property type="match status" value="1"/>
</dbReference>
<keyword evidence="14 18" id="KW-0186">Copper</keyword>
<comment type="function">
    <text evidence="18">Component of the cytochrome c oxidase, the last enzyme in the mitochondrial electron transport chain which drives oxidative phosphorylation. The respiratory chain contains 3 multisubunit complexes succinate dehydrogenase (complex II, CII), ubiquinol-cytochrome c oxidoreductase (cytochrome b-c1 complex, complex III, CIII) and cytochrome c oxidase (complex IV, CIV), that cooperate to transfer electrons derived from NADH and succinate to molecular oxygen, creating an electrochemical gradient over the inner membrane that drives transmembrane transport and the ATP synthase. Cytochrome c oxidase is the component of the respiratory chain that catalyzes the reduction of oxygen to water. Electrons originating from reduced cytochrome c in the intermembrane space (IMS) are transferred via the dinuclear copper A center (CU(A)) of subunit 2 and heme A of subunit 1 to the active site in subunit 1, a binuclear center (BNC) formed by heme A3 and copper B (CU(B)). The BNC reduces molecular oxygen to 2 water molecules using 4 electrons from cytochrome c in the IMS and 4 protons from the mitochondrial matrix.</text>
</comment>
<evidence type="ECO:0000259" key="20">
    <source>
        <dbReference type="PROSITE" id="PS50857"/>
    </source>
</evidence>
<accession>A0A023J918</accession>
<feature type="domain" description="Cytochrome oxidase subunit II transmembrane region profile" evidence="21">
    <location>
        <begin position="6"/>
        <end position="96"/>
    </location>
</feature>
<sequence length="231" mass="27367">KFIIKISTWFMFMFQESNSYYADNLISFHNMVMMIIIMISTLTVYIIMDLFLNKFSNLFLLKNHNIEIIWTVIPIIILLIICFPSLKILYLIDEIVNPFFSVKSIGHQWYWSYEYPEFNNIEFDSYMLNYNNLNQFRLLETDNRMIIPMNIPMRLITTSTDVIHSWTVPSLGIKVDAVPGRINQLNLISKRPGIFFGQCSEICGMNHSFMPIMVESTSFKYFLNWVNKQNN</sequence>
<dbReference type="SUPFAM" id="SSF81464">
    <property type="entry name" value="Cytochrome c oxidase subunit II-like, transmembrane region"/>
    <property type="match status" value="1"/>
</dbReference>
<keyword evidence="7 18" id="KW-0812">Transmembrane</keyword>
<evidence type="ECO:0000313" key="22">
    <source>
        <dbReference type="EMBL" id="AHH25171.1"/>
    </source>
</evidence>
<dbReference type="SUPFAM" id="SSF49503">
    <property type="entry name" value="Cupredoxins"/>
    <property type="match status" value="1"/>
</dbReference>
<evidence type="ECO:0000256" key="13">
    <source>
        <dbReference type="ARBA" id="ARBA00022989"/>
    </source>
</evidence>
<comment type="subunit">
    <text evidence="3">Component of the cytochrome c oxidase (complex IV, CIV), a multisubunit enzyme composed of a catalytic core of 3 subunits and several supernumerary subunits. The complex exists as a monomer or a dimer and forms supercomplexes (SCs) in the inner mitochondrial membrane with ubiquinol-cytochrome c oxidoreductase (cytochrome b-c1 complex, complex III, CIII).</text>
</comment>
<evidence type="ECO:0000256" key="3">
    <source>
        <dbReference type="ARBA" id="ARBA00011164"/>
    </source>
</evidence>
<dbReference type="InterPro" id="IPR002429">
    <property type="entry name" value="CcO_II-like_C"/>
</dbReference>
<feature type="domain" description="Cytochrome oxidase subunit II copper A binding" evidence="20">
    <location>
        <begin position="97"/>
        <end position="228"/>
    </location>
</feature>
<keyword evidence="13 19" id="KW-1133">Transmembrane helix</keyword>
<evidence type="ECO:0000256" key="8">
    <source>
        <dbReference type="ARBA" id="ARBA00022723"/>
    </source>
</evidence>
<feature type="non-terminal residue" evidence="22">
    <location>
        <position position="1"/>
    </location>
</feature>
<comment type="cofactor">
    <cofactor evidence="18">
        <name>Cu cation</name>
        <dbReference type="ChEBI" id="CHEBI:23378"/>
    </cofactor>
    <text evidence="18">Binds a copper A center.</text>
</comment>
<evidence type="ECO:0000256" key="4">
    <source>
        <dbReference type="ARBA" id="ARBA00015946"/>
    </source>
</evidence>
<dbReference type="InterPro" id="IPR036257">
    <property type="entry name" value="Cyt_c_oxidase_su2_TM_sf"/>
</dbReference>
<evidence type="ECO:0000256" key="15">
    <source>
        <dbReference type="ARBA" id="ARBA00023128"/>
    </source>
</evidence>
<evidence type="ECO:0000256" key="17">
    <source>
        <dbReference type="ARBA" id="ARBA00049512"/>
    </source>
</evidence>
<keyword evidence="11" id="KW-1278">Translocase</keyword>
<comment type="similarity">
    <text evidence="2 18">Belongs to the cytochrome c oxidase subunit 2 family.</text>
</comment>
<dbReference type="InterPro" id="IPR011759">
    <property type="entry name" value="Cyt_c_oxidase_su2_TM_dom"/>
</dbReference>
<evidence type="ECO:0000256" key="16">
    <source>
        <dbReference type="ARBA" id="ARBA00023136"/>
    </source>
</evidence>
<evidence type="ECO:0000256" key="14">
    <source>
        <dbReference type="ARBA" id="ARBA00023008"/>
    </source>
</evidence>
<keyword evidence="6 18" id="KW-0679">Respiratory chain</keyword>
<dbReference type="EMBL" id="KF889331">
    <property type="protein sequence ID" value="AHH25171.1"/>
    <property type="molecule type" value="Genomic_DNA"/>
</dbReference>
<geneLocation type="mitochondrion" evidence="22"/>
<keyword evidence="8 18" id="KW-0479">Metal-binding</keyword>
<evidence type="ECO:0000256" key="19">
    <source>
        <dbReference type="SAM" id="Phobius"/>
    </source>
</evidence>
<dbReference type="GO" id="GO:0004129">
    <property type="term" value="F:cytochrome-c oxidase activity"/>
    <property type="evidence" value="ECO:0007669"/>
    <property type="project" value="UniProtKB-EC"/>
</dbReference>
<keyword evidence="5 18" id="KW-0813">Transport</keyword>
<keyword evidence="9 18" id="KW-0999">Mitochondrion inner membrane</keyword>
<evidence type="ECO:0000256" key="7">
    <source>
        <dbReference type="ARBA" id="ARBA00022692"/>
    </source>
</evidence>
<evidence type="ECO:0000256" key="6">
    <source>
        <dbReference type="ARBA" id="ARBA00022660"/>
    </source>
</evidence>
<keyword evidence="15 18" id="KW-0496">Mitochondrion</keyword>
<dbReference type="PROSITE" id="PS50857">
    <property type="entry name" value="COX2_CUA"/>
    <property type="match status" value="1"/>
</dbReference>
<evidence type="ECO:0000256" key="11">
    <source>
        <dbReference type="ARBA" id="ARBA00022967"/>
    </source>
</evidence>